<keyword evidence="3" id="KW-1185">Reference proteome</keyword>
<proteinExistence type="predicted"/>
<dbReference type="AlphaFoldDB" id="A0A023BMK3"/>
<organism evidence="2 3">
    <name type="scientific">Aquimarina atlantica</name>
    <dbReference type="NCBI Taxonomy" id="1317122"/>
    <lineage>
        <taxon>Bacteria</taxon>
        <taxon>Pseudomonadati</taxon>
        <taxon>Bacteroidota</taxon>
        <taxon>Flavobacteriia</taxon>
        <taxon>Flavobacteriales</taxon>
        <taxon>Flavobacteriaceae</taxon>
        <taxon>Aquimarina</taxon>
    </lineage>
</organism>
<protein>
    <submittedName>
        <fullName evidence="2">Uncharacterized protein</fullName>
    </submittedName>
</protein>
<reference evidence="2 3" key="1">
    <citation type="submission" date="2014-04" db="EMBL/GenBank/DDBJ databases">
        <title>Aquimarina sp. 22II-S11-z7 Genome Sequencing.</title>
        <authorList>
            <person name="Lai Q."/>
        </authorList>
    </citation>
    <scope>NUCLEOTIDE SEQUENCE [LARGE SCALE GENOMIC DNA]</scope>
    <source>
        <strain evidence="2 3">22II-S11-z7</strain>
    </source>
</reference>
<comment type="caution">
    <text evidence="2">The sequence shown here is derived from an EMBL/GenBank/DDBJ whole genome shotgun (WGS) entry which is preliminary data.</text>
</comment>
<dbReference type="EMBL" id="AQRA01000025">
    <property type="protein sequence ID" value="EZH71292.1"/>
    <property type="molecule type" value="Genomic_DNA"/>
</dbReference>
<dbReference type="RefSeq" id="WP_034247687.1">
    <property type="nucleotide sequence ID" value="NZ_AQRA01000025.1"/>
</dbReference>
<dbReference type="OrthoDB" id="1253363at2"/>
<feature type="transmembrane region" description="Helical" evidence="1">
    <location>
        <begin position="7"/>
        <end position="31"/>
    </location>
</feature>
<evidence type="ECO:0000313" key="2">
    <source>
        <dbReference type="EMBL" id="EZH71292.1"/>
    </source>
</evidence>
<name>A0A023BMK3_9FLAO</name>
<gene>
    <name evidence="2" type="ORF">ATO12_11050</name>
</gene>
<keyword evidence="1" id="KW-0472">Membrane</keyword>
<evidence type="ECO:0000313" key="3">
    <source>
        <dbReference type="Proteomes" id="UP000023541"/>
    </source>
</evidence>
<accession>A0A023BMK3</accession>
<keyword evidence="1" id="KW-1133">Transmembrane helix</keyword>
<sequence length="172" mass="20122">MKTSFKILIAIIIIFLIGFLIINSFSGWYGYEKWKYRRYTYGDIISSKKRGVFVKDLEYSIELDSINYSFDLNVFVEKGFSYGKHSSQETIVLNETDHPYQISLPIRDTTQQISFNVHMNDTINTYKDNGVILLKKPFIKDTLTVDLSKFDNSSRKWNSIGKIKIWDESSKL</sequence>
<dbReference type="Proteomes" id="UP000023541">
    <property type="component" value="Unassembled WGS sequence"/>
</dbReference>
<dbReference type="eggNOG" id="ENOG502ZKJP">
    <property type="taxonomic scope" value="Bacteria"/>
</dbReference>
<evidence type="ECO:0000256" key="1">
    <source>
        <dbReference type="SAM" id="Phobius"/>
    </source>
</evidence>
<keyword evidence="1" id="KW-0812">Transmembrane</keyword>